<accession>A0ACC3ARV4</accession>
<reference evidence="1 2" key="1">
    <citation type="journal article" date="2023" name="ACS Omega">
        <title>Identification of the Neoaspergillic Acid Biosynthesis Gene Cluster by Establishing an In Vitro CRISPR-Ribonucleoprotein Genetic System in Aspergillus melleus.</title>
        <authorList>
            <person name="Yuan B."/>
            <person name="Grau M.F."/>
            <person name="Murata R.M."/>
            <person name="Torok T."/>
            <person name="Venkateswaran K."/>
            <person name="Stajich J.E."/>
            <person name="Wang C.C.C."/>
        </authorList>
    </citation>
    <scope>NUCLEOTIDE SEQUENCE [LARGE SCALE GENOMIC DNA]</scope>
    <source>
        <strain evidence="1 2">IMV 1140</strain>
    </source>
</reference>
<sequence>MSRPAILARVHSLLDAFSSPTTPLPELLSNFTSRDPWALEHGLPGLAPFLGRKYTGLDGLKEYFTLLAETLEIEWMRFEGEEGWVVDVGHQEKQRQGHGNKEGEGGGEMERKVSLRGGARFKWKSTGQAWEERFAYRIGLVDDEDGGGGGGGDVKVKSYEVWADTGAAYLARVGELDRLS</sequence>
<evidence type="ECO:0000313" key="1">
    <source>
        <dbReference type="EMBL" id="KAK1140485.1"/>
    </source>
</evidence>
<gene>
    <name evidence="1" type="ORF">N8T08_010330</name>
</gene>
<organism evidence="1 2">
    <name type="scientific">Aspergillus melleus</name>
    <dbReference type="NCBI Taxonomy" id="138277"/>
    <lineage>
        <taxon>Eukaryota</taxon>
        <taxon>Fungi</taxon>
        <taxon>Dikarya</taxon>
        <taxon>Ascomycota</taxon>
        <taxon>Pezizomycotina</taxon>
        <taxon>Eurotiomycetes</taxon>
        <taxon>Eurotiomycetidae</taxon>
        <taxon>Eurotiales</taxon>
        <taxon>Aspergillaceae</taxon>
        <taxon>Aspergillus</taxon>
        <taxon>Aspergillus subgen. Circumdati</taxon>
    </lineage>
</organism>
<evidence type="ECO:0000313" key="2">
    <source>
        <dbReference type="Proteomes" id="UP001177260"/>
    </source>
</evidence>
<name>A0ACC3ARV4_9EURO</name>
<proteinExistence type="predicted"/>
<comment type="caution">
    <text evidence="1">The sequence shown here is derived from an EMBL/GenBank/DDBJ whole genome shotgun (WGS) entry which is preliminary data.</text>
</comment>
<dbReference type="Proteomes" id="UP001177260">
    <property type="component" value="Unassembled WGS sequence"/>
</dbReference>
<keyword evidence="2" id="KW-1185">Reference proteome</keyword>
<dbReference type="EMBL" id="JAOPJF010000082">
    <property type="protein sequence ID" value="KAK1140485.1"/>
    <property type="molecule type" value="Genomic_DNA"/>
</dbReference>
<protein>
    <submittedName>
        <fullName evidence="1">Uncharacterized protein</fullName>
    </submittedName>
</protein>